<comment type="caution">
    <text evidence="8">The sequence shown here is derived from an EMBL/GenBank/DDBJ whole genome shotgun (WGS) entry which is preliminary data.</text>
</comment>
<dbReference type="InterPro" id="IPR001128">
    <property type="entry name" value="Cyt_P450"/>
</dbReference>
<reference evidence="8 9" key="1">
    <citation type="submission" date="2023-06" db="EMBL/GenBank/DDBJ databases">
        <title>Black Yeasts Isolated from many extreme environments.</title>
        <authorList>
            <person name="Coleine C."/>
            <person name="Stajich J.E."/>
            <person name="Selbmann L."/>
        </authorList>
    </citation>
    <scope>NUCLEOTIDE SEQUENCE [LARGE SCALE GENOMIC DNA]</scope>
    <source>
        <strain evidence="8 9">CCFEE 5887</strain>
    </source>
</reference>
<dbReference type="Pfam" id="PF00067">
    <property type="entry name" value="p450"/>
    <property type="match status" value="1"/>
</dbReference>
<dbReference type="PANTHER" id="PTHR46300">
    <property type="entry name" value="P450, PUTATIVE (EUROFUNG)-RELATED-RELATED"/>
    <property type="match status" value="1"/>
</dbReference>
<dbReference type="EMBL" id="JAXLQG010000005">
    <property type="protein sequence ID" value="KAK5539736.1"/>
    <property type="molecule type" value="Genomic_DNA"/>
</dbReference>
<evidence type="ECO:0000313" key="9">
    <source>
        <dbReference type="Proteomes" id="UP001345827"/>
    </source>
</evidence>
<organism evidence="8 9">
    <name type="scientific">Vermiconidia calcicola</name>
    <dbReference type="NCBI Taxonomy" id="1690605"/>
    <lineage>
        <taxon>Eukaryota</taxon>
        <taxon>Fungi</taxon>
        <taxon>Dikarya</taxon>
        <taxon>Ascomycota</taxon>
        <taxon>Pezizomycotina</taxon>
        <taxon>Dothideomycetes</taxon>
        <taxon>Dothideomycetidae</taxon>
        <taxon>Mycosphaerellales</taxon>
        <taxon>Extremaceae</taxon>
        <taxon>Vermiconidia</taxon>
    </lineage>
</organism>
<accession>A0AAV9QC13</accession>
<dbReference type="GO" id="GO:0016705">
    <property type="term" value="F:oxidoreductase activity, acting on paired donors, with incorporation or reduction of molecular oxygen"/>
    <property type="evidence" value="ECO:0007669"/>
    <property type="project" value="InterPro"/>
</dbReference>
<dbReference type="Gene3D" id="1.10.630.10">
    <property type="entry name" value="Cytochrome P450"/>
    <property type="match status" value="1"/>
</dbReference>
<dbReference type="InterPro" id="IPR050364">
    <property type="entry name" value="Cytochrome_P450_fung"/>
</dbReference>
<comment type="cofactor">
    <cofactor evidence="6">
        <name>heme</name>
        <dbReference type="ChEBI" id="CHEBI:30413"/>
    </cofactor>
</comment>
<feature type="transmembrane region" description="Helical" evidence="7">
    <location>
        <begin position="6"/>
        <end position="23"/>
    </location>
</feature>
<keyword evidence="7" id="KW-0472">Membrane</keyword>
<dbReference type="PRINTS" id="PR00463">
    <property type="entry name" value="EP450I"/>
</dbReference>
<keyword evidence="4 6" id="KW-0408">Iron</keyword>
<keyword evidence="2 6" id="KW-0479">Metal-binding</keyword>
<comment type="similarity">
    <text evidence="1">Belongs to the cytochrome P450 family.</text>
</comment>
<keyword evidence="5" id="KW-0503">Monooxygenase</keyword>
<dbReference type="GO" id="GO:0020037">
    <property type="term" value="F:heme binding"/>
    <property type="evidence" value="ECO:0007669"/>
    <property type="project" value="InterPro"/>
</dbReference>
<name>A0AAV9QC13_9PEZI</name>
<gene>
    <name evidence="8" type="ORF">LTR25_003441</name>
</gene>
<keyword evidence="3" id="KW-0560">Oxidoreductase</keyword>
<evidence type="ECO:0000256" key="7">
    <source>
        <dbReference type="SAM" id="Phobius"/>
    </source>
</evidence>
<dbReference type="InterPro" id="IPR002401">
    <property type="entry name" value="Cyt_P450_E_grp-I"/>
</dbReference>
<dbReference type="InterPro" id="IPR036396">
    <property type="entry name" value="Cyt_P450_sf"/>
</dbReference>
<dbReference type="PANTHER" id="PTHR46300:SF2">
    <property type="entry name" value="CYTOCHROME P450 MONOOXYGENASE ALNH-RELATED"/>
    <property type="match status" value="1"/>
</dbReference>
<dbReference type="PRINTS" id="PR00385">
    <property type="entry name" value="P450"/>
</dbReference>
<keyword evidence="9" id="KW-1185">Reference proteome</keyword>
<dbReference type="CDD" id="cd11065">
    <property type="entry name" value="CYP64-like"/>
    <property type="match status" value="1"/>
</dbReference>
<evidence type="ECO:0000256" key="5">
    <source>
        <dbReference type="ARBA" id="ARBA00023033"/>
    </source>
</evidence>
<dbReference type="AlphaFoldDB" id="A0AAV9QC13"/>
<evidence type="ECO:0000256" key="3">
    <source>
        <dbReference type="ARBA" id="ARBA00023002"/>
    </source>
</evidence>
<proteinExistence type="inferred from homology"/>
<dbReference type="GO" id="GO:0004497">
    <property type="term" value="F:monooxygenase activity"/>
    <property type="evidence" value="ECO:0007669"/>
    <property type="project" value="UniProtKB-KW"/>
</dbReference>
<protein>
    <recommendedName>
        <fullName evidence="10">Cytochrome P450</fullName>
    </recommendedName>
</protein>
<evidence type="ECO:0000256" key="6">
    <source>
        <dbReference type="PIRSR" id="PIRSR602401-1"/>
    </source>
</evidence>
<evidence type="ECO:0000256" key="2">
    <source>
        <dbReference type="ARBA" id="ARBA00022723"/>
    </source>
</evidence>
<keyword evidence="6" id="KW-0349">Heme</keyword>
<keyword evidence="7" id="KW-0812">Transmembrane</keyword>
<evidence type="ECO:0000313" key="8">
    <source>
        <dbReference type="EMBL" id="KAK5539736.1"/>
    </source>
</evidence>
<sequence length="530" mass="60207">MEQSRISIVVACVTFVLIVGRILRLSRRPPNFPPGPPTLPIIGNMHVLPRKDVHVQFNKWAKEYGPIFSLIVGTQTFVVLSSDVVVKELLDKRGAIYSDRMDAYLAKLCSEDHHMLTMGYGPQWRMARRLLNSLLNVNVAKSYVRYQLLENKQLMYELLEEPNNFLASLQRYANSLSTSMVYGRRTPQLEDPLMKEILHGLEEFGEIASSFQAALLDCYPVLRWLPDFVVSRKAQARRLYRRVSSNYVKLYNGIKSDMKVGKARPCLCVDMSKVQEKEGFSDTTAGYLAGNLIEAGTETTSSTLYAFIQAMVIFPEVMKKAQEEVDRVIGPDRLPTMNDEQDLQYIRACVKESLRWMPTAITGAIPHCVIQDDEYQGYKIPKGAAVIHNVYSINMDPARYPDPRRFEPDRYKDDFQNAADAATASDVSKRDHFTFGAGRRLCQGIHVAERSLFIGIARLAWAFDVNPATDSDGKPIIPDTDSYTSSFVVMPTPFKVRLTPRSEKRAEIVRAEWKQAEEELLDPVTKQWKA</sequence>
<dbReference type="SUPFAM" id="SSF48264">
    <property type="entry name" value="Cytochrome P450"/>
    <property type="match status" value="1"/>
</dbReference>
<feature type="binding site" description="axial binding residue" evidence="6">
    <location>
        <position position="442"/>
    </location>
    <ligand>
        <name>heme</name>
        <dbReference type="ChEBI" id="CHEBI:30413"/>
    </ligand>
    <ligandPart>
        <name>Fe</name>
        <dbReference type="ChEBI" id="CHEBI:18248"/>
    </ligandPart>
</feature>
<keyword evidence="7" id="KW-1133">Transmembrane helix</keyword>
<evidence type="ECO:0008006" key="10">
    <source>
        <dbReference type="Google" id="ProtNLM"/>
    </source>
</evidence>
<dbReference type="Proteomes" id="UP001345827">
    <property type="component" value="Unassembled WGS sequence"/>
</dbReference>
<dbReference type="GO" id="GO:0005506">
    <property type="term" value="F:iron ion binding"/>
    <property type="evidence" value="ECO:0007669"/>
    <property type="project" value="InterPro"/>
</dbReference>
<evidence type="ECO:0000256" key="4">
    <source>
        <dbReference type="ARBA" id="ARBA00023004"/>
    </source>
</evidence>
<evidence type="ECO:0000256" key="1">
    <source>
        <dbReference type="ARBA" id="ARBA00010617"/>
    </source>
</evidence>